<dbReference type="Proteomes" id="UP000571017">
    <property type="component" value="Unassembled WGS sequence"/>
</dbReference>
<dbReference type="InterPro" id="IPR000836">
    <property type="entry name" value="PRTase_dom"/>
</dbReference>
<dbReference type="EMBL" id="JACEFG010000002">
    <property type="protein sequence ID" value="MBA2175557.1"/>
    <property type="molecule type" value="Genomic_DNA"/>
</dbReference>
<dbReference type="CDD" id="cd06223">
    <property type="entry name" value="PRTases_typeI"/>
    <property type="match status" value="1"/>
</dbReference>
<proteinExistence type="inferred from homology"/>
<gene>
    <name evidence="2" type="ORF">H0266_11695</name>
</gene>
<dbReference type="AlphaFoldDB" id="A0A838CU07"/>
<name>A0A838CU07_9BACI</name>
<accession>A0A838CU07</accession>
<evidence type="ECO:0000313" key="3">
    <source>
        <dbReference type="Proteomes" id="UP000571017"/>
    </source>
</evidence>
<reference evidence="2 3" key="1">
    <citation type="journal article" date="2004" name="Extremophiles">
        <title>Halobacillus locisalis sp. nov., a halophilic bacterium isolated from a marine solar saltern of the Yellow Sea in Korea.</title>
        <authorList>
            <person name="Yoon J.H."/>
            <person name="Kang K.H."/>
            <person name="Oh T.K."/>
            <person name="Park Y.H."/>
        </authorList>
    </citation>
    <scope>NUCLEOTIDE SEQUENCE [LARGE SCALE GENOMIC DNA]</scope>
    <source>
        <strain evidence="2 3">KCTC 3788</strain>
    </source>
</reference>
<protein>
    <submittedName>
        <fullName evidence="2">ComF family protein</fullName>
    </submittedName>
</protein>
<sequence>MRCYVCFEEILPEVTWSTFLLPQKVKKICYGCERQFEHIVPACPKCGRPDSTGLCFDCERWGMEQEDPLEQNVALYQYNDFAKDWVARWKYRGDYELLQSLECQLRSLFQKTEWDTYALVPVPLSGGRLVERGFNQSEAIIQSLGQKSTNLLRRTGTEKQSKKQRRARVASSNPFSMIDPIYTPVVLVDDIYTTGTTIRHAASLLKQSGCPQVFSLTLFR</sequence>
<dbReference type="SUPFAM" id="SSF53271">
    <property type="entry name" value="PRTase-like"/>
    <property type="match status" value="1"/>
</dbReference>
<comment type="similarity">
    <text evidence="1">Belongs to the ComF/GntX family.</text>
</comment>
<dbReference type="InterPro" id="IPR051910">
    <property type="entry name" value="ComF/GntX_DNA_util-trans"/>
</dbReference>
<comment type="caution">
    <text evidence="2">The sequence shown here is derived from an EMBL/GenBank/DDBJ whole genome shotgun (WGS) entry which is preliminary data.</text>
</comment>
<dbReference type="PANTHER" id="PTHR47505">
    <property type="entry name" value="DNA UTILIZATION PROTEIN YHGH"/>
    <property type="match status" value="1"/>
</dbReference>
<evidence type="ECO:0000256" key="1">
    <source>
        <dbReference type="ARBA" id="ARBA00008007"/>
    </source>
</evidence>
<dbReference type="PANTHER" id="PTHR47505:SF1">
    <property type="entry name" value="DNA UTILIZATION PROTEIN YHGH"/>
    <property type="match status" value="1"/>
</dbReference>
<dbReference type="RefSeq" id="WP_181472557.1">
    <property type="nucleotide sequence ID" value="NZ_JACEFG010000002.1"/>
</dbReference>
<keyword evidence="3" id="KW-1185">Reference proteome</keyword>
<organism evidence="2 3">
    <name type="scientific">Halobacillus locisalis</name>
    <dbReference type="NCBI Taxonomy" id="220753"/>
    <lineage>
        <taxon>Bacteria</taxon>
        <taxon>Bacillati</taxon>
        <taxon>Bacillota</taxon>
        <taxon>Bacilli</taxon>
        <taxon>Bacillales</taxon>
        <taxon>Bacillaceae</taxon>
        <taxon>Halobacillus</taxon>
    </lineage>
</organism>
<evidence type="ECO:0000313" key="2">
    <source>
        <dbReference type="EMBL" id="MBA2175557.1"/>
    </source>
</evidence>
<dbReference type="InterPro" id="IPR029057">
    <property type="entry name" value="PRTase-like"/>
</dbReference>
<dbReference type="Gene3D" id="3.40.50.2020">
    <property type="match status" value="1"/>
</dbReference>